<evidence type="ECO:0000256" key="13">
    <source>
        <dbReference type="ARBA" id="ARBA00023180"/>
    </source>
</evidence>
<dbReference type="GO" id="GO:0046872">
    <property type="term" value="F:metal ion binding"/>
    <property type="evidence" value="ECO:0007669"/>
    <property type="project" value="UniProtKB-KW"/>
</dbReference>
<dbReference type="SMART" id="SM00747">
    <property type="entry name" value="CFEM"/>
    <property type="match status" value="1"/>
</dbReference>
<evidence type="ECO:0000256" key="14">
    <source>
        <dbReference type="ARBA" id="ARBA00023288"/>
    </source>
</evidence>
<evidence type="ECO:0000256" key="7">
    <source>
        <dbReference type="ARBA" id="ARBA00022622"/>
    </source>
</evidence>
<feature type="compositionally biased region" description="Low complexity" evidence="16">
    <location>
        <begin position="168"/>
        <end position="177"/>
    </location>
</feature>
<comment type="subcellular location">
    <subcellularLocation>
        <location evidence="1">Cell membrane</location>
        <topology evidence="1">Lipid-anchor</topology>
        <topology evidence="1">GPI-anchor</topology>
    </subcellularLocation>
    <subcellularLocation>
        <location evidence="2">Secreted</location>
    </subcellularLocation>
</comment>
<comment type="caution">
    <text evidence="15">Lacks conserved residue(s) required for the propagation of feature annotation.</text>
</comment>
<evidence type="ECO:0000313" key="19">
    <source>
        <dbReference type="EMBL" id="PPJ54147.1"/>
    </source>
</evidence>
<dbReference type="PANTHER" id="PTHR37928:SF1">
    <property type="entry name" value="CFEM DOMAIN PROTEIN (AFU_ORTHOLOGUE AFUA_6G14090)"/>
    <property type="match status" value="1"/>
</dbReference>
<feature type="region of interest" description="Disordered" evidence="16">
    <location>
        <begin position="168"/>
        <end position="207"/>
    </location>
</feature>
<evidence type="ECO:0000256" key="15">
    <source>
        <dbReference type="PROSITE-ProRule" id="PRU01356"/>
    </source>
</evidence>
<keyword evidence="13" id="KW-0325">Glycoprotein</keyword>
<keyword evidence="7" id="KW-0336">GPI-anchor</keyword>
<evidence type="ECO:0000256" key="2">
    <source>
        <dbReference type="ARBA" id="ARBA00004613"/>
    </source>
</evidence>
<dbReference type="STRING" id="357750.A0A2S6C352"/>
<feature type="disulfide bond" evidence="15">
    <location>
        <begin position="43"/>
        <end position="50"/>
    </location>
</feature>
<accession>A0A2S6C352</accession>
<evidence type="ECO:0000256" key="12">
    <source>
        <dbReference type="ARBA" id="ARBA00023157"/>
    </source>
</evidence>
<proteinExistence type="inferred from homology"/>
<evidence type="ECO:0000256" key="10">
    <source>
        <dbReference type="ARBA" id="ARBA00023004"/>
    </source>
</evidence>
<evidence type="ECO:0000313" key="20">
    <source>
        <dbReference type="Proteomes" id="UP000237631"/>
    </source>
</evidence>
<evidence type="ECO:0000256" key="6">
    <source>
        <dbReference type="ARBA" id="ARBA00022617"/>
    </source>
</evidence>
<keyword evidence="9 17" id="KW-0732">Signal</keyword>
<evidence type="ECO:0000256" key="11">
    <source>
        <dbReference type="ARBA" id="ARBA00023136"/>
    </source>
</evidence>
<protein>
    <recommendedName>
        <fullName evidence="18">CFEM domain-containing protein</fullName>
    </recommendedName>
</protein>
<evidence type="ECO:0000256" key="5">
    <source>
        <dbReference type="ARBA" id="ARBA00022525"/>
    </source>
</evidence>
<keyword evidence="6" id="KW-0349">Heme</keyword>
<feature type="compositionally biased region" description="Polar residues" evidence="16">
    <location>
        <begin position="178"/>
        <end position="197"/>
    </location>
</feature>
<reference evidence="20" key="1">
    <citation type="journal article" date="2017" name="bioRxiv">
        <title>Conservation of a gene cluster reveals novel cercosporin biosynthetic mechanisms and extends production to the genus Colletotrichum.</title>
        <authorList>
            <person name="de Jonge R."/>
            <person name="Ebert M.K."/>
            <person name="Huitt-Roehl C.R."/>
            <person name="Pal P."/>
            <person name="Suttle J.C."/>
            <person name="Spanner R.E."/>
            <person name="Neubauer J.D."/>
            <person name="Jurick W.M.II."/>
            <person name="Stott K.A."/>
            <person name="Secor G.A."/>
            <person name="Thomma B.P.H.J."/>
            <person name="Van de Peer Y."/>
            <person name="Townsend C.A."/>
            <person name="Bolton M.D."/>
        </authorList>
    </citation>
    <scope>NUCLEOTIDE SEQUENCE [LARGE SCALE GENOMIC DNA]</scope>
    <source>
        <strain evidence="20">CBS538.71</strain>
    </source>
</reference>
<comment type="caution">
    <text evidence="19">The sequence shown here is derived from an EMBL/GenBank/DDBJ whole genome shotgun (WGS) entry which is preliminary data.</text>
</comment>
<organism evidence="19 20">
    <name type="scientific">Cercospora berteroae</name>
    <dbReference type="NCBI Taxonomy" id="357750"/>
    <lineage>
        <taxon>Eukaryota</taxon>
        <taxon>Fungi</taxon>
        <taxon>Dikarya</taxon>
        <taxon>Ascomycota</taxon>
        <taxon>Pezizomycotina</taxon>
        <taxon>Dothideomycetes</taxon>
        <taxon>Dothideomycetidae</taxon>
        <taxon>Mycosphaerellales</taxon>
        <taxon>Mycosphaerellaceae</taxon>
        <taxon>Cercospora</taxon>
    </lineage>
</organism>
<evidence type="ECO:0000256" key="3">
    <source>
        <dbReference type="ARBA" id="ARBA00010031"/>
    </source>
</evidence>
<keyword evidence="10" id="KW-0408">Iron</keyword>
<evidence type="ECO:0000256" key="8">
    <source>
        <dbReference type="ARBA" id="ARBA00022723"/>
    </source>
</evidence>
<dbReference type="PANTHER" id="PTHR37928">
    <property type="entry name" value="CFEM DOMAIN PROTEIN (AFU_ORTHOLOGUE AFUA_6G14090)"/>
    <property type="match status" value="1"/>
</dbReference>
<keyword evidence="12 15" id="KW-1015">Disulfide bond</keyword>
<feature type="compositionally biased region" description="Low complexity" evidence="16">
    <location>
        <begin position="105"/>
        <end position="122"/>
    </location>
</feature>
<evidence type="ECO:0000259" key="18">
    <source>
        <dbReference type="PROSITE" id="PS52012"/>
    </source>
</evidence>
<name>A0A2S6C352_9PEZI</name>
<keyword evidence="4" id="KW-1003">Cell membrane</keyword>
<dbReference type="AlphaFoldDB" id="A0A2S6C352"/>
<keyword evidence="8" id="KW-0479">Metal-binding</keyword>
<feature type="domain" description="CFEM" evidence="18">
    <location>
        <begin position="1"/>
        <end position="113"/>
    </location>
</feature>
<dbReference type="InterPro" id="IPR008427">
    <property type="entry name" value="Extracellular_membr_CFEM_dom"/>
</dbReference>
<feature type="region of interest" description="Disordered" evidence="16">
    <location>
        <begin position="98"/>
        <end position="131"/>
    </location>
</feature>
<dbReference type="GO" id="GO:0005886">
    <property type="term" value="C:plasma membrane"/>
    <property type="evidence" value="ECO:0007669"/>
    <property type="project" value="UniProtKB-SubCell"/>
</dbReference>
<evidence type="ECO:0000256" key="1">
    <source>
        <dbReference type="ARBA" id="ARBA00004609"/>
    </source>
</evidence>
<dbReference type="GO" id="GO:0098552">
    <property type="term" value="C:side of membrane"/>
    <property type="evidence" value="ECO:0007669"/>
    <property type="project" value="UniProtKB-KW"/>
</dbReference>
<sequence>MKAASTLLAIGATLAAAQDLASLPPCGQTCIDNMLALAPSLGCPDAQADCLCRNADFGFGVRDCANQACGDASAAQQVIAYGTQYCGGALAGGDDSNGGAGGASGSASGTESSATPSATGNGDDSEEGGAAGAAAITTSALTALVSASDSTFVTTTGFTTIFDTASGGAAGAAPTGTNSDGQTTDSAGNVVSATETPTDAEGSASAAASSVTDAAGSAASSASDAVMSATDSGNGAAMMTAAPILAAGVLAMLAL</sequence>
<keyword evidence="11" id="KW-0472">Membrane</keyword>
<dbReference type="InterPro" id="IPR051735">
    <property type="entry name" value="CFEM_domain"/>
</dbReference>
<dbReference type="EMBL" id="PNEN01000570">
    <property type="protein sequence ID" value="PPJ54147.1"/>
    <property type="molecule type" value="Genomic_DNA"/>
</dbReference>
<dbReference type="GO" id="GO:0005576">
    <property type="term" value="C:extracellular region"/>
    <property type="evidence" value="ECO:0007669"/>
    <property type="project" value="UniProtKB-SubCell"/>
</dbReference>
<feature type="chain" id="PRO_5015435835" description="CFEM domain-containing protein" evidence="17">
    <location>
        <begin position="18"/>
        <end position="255"/>
    </location>
</feature>
<keyword evidence="20" id="KW-1185">Reference proteome</keyword>
<evidence type="ECO:0000256" key="9">
    <source>
        <dbReference type="ARBA" id="ARBA00022729"/>
    </source>
</evidence>
<evidence type="ECO:0000256" key="4">
    <source>
        <dbReference type="ARBA" id="ARBA00022475"/>
    </source>
</evidence>
<dbReference type="PROSITE" id="PS52012">
    <property type="entry name" value="CFEM"/>
    <property type="match status" value="1"/>
</dbReference>
<keyword evidence="5" id="KW-0964">Secreted</keyword>
<dbReference type="Proteomes" id="UP000237631">
    <property type="component" value="Unassembled WGS sequence"/>
</dbReference>
<gene>
    <name evidence="19" type="ORF">CBER1_01053</name>
</gene>
<keyword evidence="14" id="KW-0449">Lipoprotein</keyword>
<comment type="similarity">
    <text evidence="3">Belongs to the RBT5 family.</text>
</comment>
<evidence type="ECO:0000256" key="16">
    <source>
        <dbReference type="SAM" id="MobiDB-lite"/>
    </source>
</evidence>
<dbReference type="OrthoDB" id="1193027at2759"/>
<feature type="signal peptide" evidence="17">
    <location>
        <begin position="1"/>
        <end position="17"/>
    </location>
</feature>
<dbReference type="Pfam" id="PF05730">
    <property type="entry name" value="CFEM"/>
    <property type="match status" value="1"/>
</dbReference>
<evidence type="ECO:0000256" key="17">
    <source>
        <dbReference type="SAM" id="SignalP"/>
    </source>
</evidence>